<comment type="subcellular location">
    <subcellularLocation>
        <location evidence="1">Cytoplasm</location>
    </subcellularLocation>
</comment>
<organism evidence="12 13">
    <name type="scientific">Leucobacter muris</name>
    <dbReference type="NCBI Taxonomy" id="1935379"/>
    <lineage>
        <taxon>Bacteria</taxon>
        <taxon>Bacillati</taxon>
        <taxon>Actinomycetota</taxon>
        <taxon>Actinomycetes</taxon>
        <taxon>Micrococcales</taxon>
        <taxon>Microbacteriaceae</taxon>
        <taxon>Leucobacter</taxon>
    </lineage>
</organism>
<evidence type="ECO:0000256" key="2">
    <source>
        <dbReference type="ARBA" id="ARBA00007599"/>
    </source>
</evidence>
<evidence type="ECO:0000256" key="9">
    <source>
        <dbReference type="ARBA" id="ARBA00022842"/>
    </source>
</evidence>
<evidence type="ECO:0000256" key="4">
    <source>
        <dbReference type="ARBA" id="ARBA00022490"/>
    </source>
</evidence>
<evidence type="ECO:0000256" key="8">
    <source>
        <dbReference type="ARBA" id="ARBA00022840"/>
    </source>
</evidence>
<dbReference type="Gene3D" id="3.40.50.300">
    <property type="entry name" value="P-loop containing nucleotide triphosphate hydrolases"/>
    <property type="match status" value="1"/>
</dbReference>
<sequence length="210" mass="21079">MHRLGVQLGRVLRAGDLVLLTGPLGAGKTTLTRGIGEGLGVRGPVQSPTFVLARTHPSLVGGAPLVHVDAYRLGALSEHGGGAEELDDLDLDFEGSVVVAEWGAGVVAARDSWIEAVIERPLGGGAGVPDGGAPGGGPDAHAADLDEPAAWIAEPDWSQTPVEARTVTVTGYGPRWSVDAGDPLGALWVAAAAPSDAAAEAPGEAAEGAR</sequence>
<evidence type="ECO:0000256" key="3">
    <source>
        <dbReference type="ARBA" id="ARBA00019010"/>
    </source>
</evidence>
<evidence type="ECO:0000256" key="6">
    <source>
        <dbReference type="ARBA" id="ARBA00022723"/>
    </source>
</evidence>
<comment type="similarity">
    <text evidence="2">Belongs to the TsaE family.</text>
</comment>
<evidence type="ECO:0000313" key="12">
    <source>
        <dbReference type="EMBL" id="QAB19130.1"/>
    </source>
</evidence>
<evidence type="ECO:0000256" key="11">
    <source>
        <dbReference type="ARBA" id="ARBA00032441"/>
    </source>
</evidence>
<keyword evidence="13" id="KW-1185">Reference proteome</keyword>
<protein>
    <recommendedName>
        <fullName evidence="3">tRNA threonylcarbamoyladenosine biosynthesis protein TsaE</fullName>
    </recommendedName>
    <alternativeName>
        <fullName evidence="11">t(6)A37 threonylcarbamoyladenosine biosynthesis protein TsaE</fullName>
    </alternativeName>
</protein>
<dbReference type="EMBL" id="CP035037">
    <property type="protein sequence ID" value="QAB19130.1"/>
    <property type="molecule type" value="Genomic_DNA"/>
</dbReference>
<accession>A0ABX5QJC4</accession>
<keyword evidence="9" id="KW-0460">Magnesium</keyword>
<evidence type="ECO:0000256" key="5">
    <source>
        <dbReference type="ARBA" id="ARBA00022694"/>
    </source>
</evidence>
<evidence type="ECO:0000256" key="10">
    <source>
        <dbReference type="ARBA" id="ARBA00024908"/>
    </source>
</evidence>
<keyword evidence="6" id="KW-0479">Metal-binding</keyword>
<dbReference type="PANTHER" id="PTHR33540:SF2">
    <property type="entry name" value="TRNA THREONYLCARBAMOYLADENOSINE BIOSYNTHESIS PROTEIN TSAE"/>
    <property type="match status" value="1"/>
</dbReference>
<evidence type="ECO:0000256" key="1">
    <source>
        <dbReference type="ARBA" id="ARBA00004496"/>
    </source>
</evidence>
<proteinExistence type="inferred from homology"/>
<name>A0ABX5QJC4_9MICO</name>
<dbReference type="PANTHER" id="PTHR33540">
    <property type="entry name" value="TRNA THREONYLCARBAMOYLADENOSINE BIOSYNTHESIS PROTEIN TSAE"/>
    <property type="match status" value="1"/>
</dbReference>
<dbReference type="SUPFAM" id="SSF52540">
    <property type="entry name" value="P-loop containing nucleoside triphosphate hydrolases"/>
    <property type="match status" value="1"/>
</dbReference>
<evidence type="ECO:0000256" key="7">
    <source>
        <dbReference type="ARBA" id="ARBA00022741"/>
    </source>
</evidence>
<dbReference type="Pfam" id="PF02367">
    <property type="entry name" value="TsaE"/>
    <property type="match status" value="1"/>
</dbReference>
<reference evidence="12 13" key="1">
    <citation type="submission" date="2019-01" db="EMBL/GenBank/DDBJ databases">
        <title>Leucobacter muris sp. nov. isolated from the nose of a laboratory mouse.</title>
        <authorList>
            <person name="Benga L."/>
            <person name="Sproeer C."/>
            <person name="Schumann P."/>
            <person name="Verbarg S."/>
            <person name="Bunk B."/>
            <person name="Engelhardt E."/>
            <person name="Benten P.M."/>
            <person name="Sager M."/>
        </authorList>
    </citation>
    <scope>NUCLEOTIDE SEQUENCE [LARGE SCALE GENOMIC DNA]</scope>
    <source>
        <strain evidence="12 13">DSM 101948</strain>
    </source>
</reference>
<comment type="function">
    <text evidence="10">Required for the formation of a threonylcarbamoyl group on adenosine at position 37 (t(6)A37) in tRNAs that read codons beginning with adenine. Is involved in the transfer of the threonylcarbamoyl moiety of threonylcarbamoyl-AMP (TC-AMP) to the N6 group of A37, together with TsaD and TsaB. TsaE seems to play an indirect role in the t(6)A biosynthesis pathway, possibly in regulating the core enzymatic function of TsaD.</text>
</comment>
<evidence type="ECO:0000313" key="13">
    <source>
        <dbReference type="Proteomes" id="UP000285768"/>
    </source>
</evidence>
<keyword evidence="5" id="KW-0819">tRNA processing</keyword>
<keyword evidence="8" id="KW-0067">ATP-binding</keyword>
<dbReference type="InterPro" id="IPR003442">
    <property type="entry name" value="T6A_TsaE"/>
</dbReference>
<gene>
    <name evidence="12" type="ORF">Leucomu_04250</name>
</gene>
<keyword evidence="4" id="KW-0963">Cytoplasm</keyword>
<dbReference type="InterPro" id="IPR027417">
    <property type="entry name" value="P-loop_NTPase"/>
</dbReference>
<dbReference type="Proteomes" id="UP000285768">
    <property type="component" value="Chromosome"/>
</dbReference>
<keyword evidence="7" id="KW-0547">Nucleotide-binding</keyword>